<dbReference type="SMART" id="SM00450">
    <property type="entry name" value="RHOD"/>
    <property type="match status" value="2"/>
</dbReference>
<dbReference type="Proteomes" id="UP000824540">
    <property type="component" value="Unassembled WGS sequence"/>
</dbReference>
<gene>
    <name evidence="7" type="ORF">JZ751_021474</name>
</gene>
<dbReference type="FunFam" id="3.40.250.10:FF:000001">
    <property type="entry name" value="Sulfurtransferase"/>
    <property type="match status" value="1"/>
</dbReference>
<evidence type="ECO:0000313" key="8">
    <source>
        <dbReference type="Proteomes" id="UP000824540"/>
    </source>
</evidence>
<dbReference type="OrthoDB" id="270167at2759"/>
<comment type="subcellular location">
    <subcellularLocation>
        <location evidence="1">Mitochondrion</location>
    </subcellularLocation>
</comment>
<keyword evidence="4" id="KW-0496">Mitochondrion</keyword>
<feature type="domain" description="Rhodanese" evidence="6">
    <location>
        <begin position="23"/>
        <end position="142"/>
    </location>
</feature>
<accession>A0A8T2NMS7</accession>
<dbReference type="InterPro" id="IPR036873">
    <property type="entry name" value="Rhodanese-like_dom_sf"/>
</dbReference>
<dbReference type="GO" id="GO:0005739">
    <property type="term" value="C:mitochondrion"/>
    <property type="evidence" value="ECO:0007669"/>
    <property type="project" value="UniProtKB-SubCell"/>
</dbReference>
<evidence type="ECO:0000256" key="2">
    <source>
        <dbReference type="ARBA" id="ARBA00022679"/>
    </source>
</evidence>
<reference evidence="7" key="1">
    <citation type="thesis" date="2021" institute="BYU ScholarsArchive" country="Provo, UT, USA">
        <title>Applications of and Algorithms for Genome Assembly and Genomic Analyses with an Emphasis on Marine Teleosts.</title>
        <authorList>
            <person name="Pickett B.D."/>
        </authorList>
    </citation>
    <scope>NUCLEOTIDE SEQUENCE</scope>
    <source>
        <strain evidence="7">HI-2016</strain>
    </source>
</reference>
<dbReference type="InterPro" id="IPR001763">
    <property type="entry name" value="Rhodanese-like_dom"/>
</dbReference>
<keyword evidence="3" id="KW-0677">Repeat</keyword>
<evidence type="ECO:0000256" key="1">
    <source>
        <dbReference type="ARBA" id="ARBA00004173"/>
    </source>
</evidence>
<protein>
    <recommendedName>
        <fullName evidence="5">Sulfurtransferase</fullName>
    </recommendedName>
</protein>
<sequence length="295" mass="32555">MAVHIQALVRAKWLVDAVKANKIGPSLRVLDTSWYLPKLKRNAKNEFKEGHIPGASFFDIDECCDKTSSLDHMLPTEREFADYVGNLGIGNKTHVIVYDASDFGSFSAPRVWWMFRVFGHDLVSVLDGGLKNWVQEGNPVTAEYSKAEPTEFQASLKQSWVKSYEDVLGNLDSKQFQLVDARSSGRFRGIEPEPRENIEPGHIPGSVSMPFYSFLGSSGEELPTRQLAEMFRDAGVDLTRPLCATCGSGVTACHVVLAAHLCGHPGVSVYDGAWSEWFTRATPENVVSEGKGKLA</sequence>
<organism evidence="7 8">
    <name type="scientific">Albula glossodonta</name>
    <name type="common">roundjaw bonefish</name>
    <dbReference type="NCBI Taxonomy" id="121402"/>
    <lineage>
        <taxon>Eukaryota</taxon>
        <taxon>Metazoa</taxon>
        <taxon>Chordata</taxon>
        <taxon>Craniata</taxon>
        <taxon>Vertebrata</taxon>
        <taxon>Euteleostomi</taxon>
        <taxon>Actinopterygii</taxon>
        <taxon>Neopterygii</taxon>
        <taxon>Teleostei</taxon>
        <taxon>Albuliformes</taxon>
        <taxon>Albulidae</taxon>
        <taxon>Albula</taxon>
    </lineage>
</organism>
<dbReference type="PROSITE" id="PS00683">
    <property type="entry name" value="RHODANESE_2"/>
    <property type="match status" value="1"/>
</dbReference>
<dbReference type="CDD" id="cd01448">
    <property type="entry name" value="TST_Repeat_1"/>
    <property type="match status" value="1"/>
</dbReference>
<keyword evidence="2 5" id="KW-0808">Transferase</keyword>
<feature type="domain" description="Rhodanese" evidence="6">
    <location>
        <begin position="172"/>
        <end position="286"/>
    </location>
</feature>
<name>A0A8T2NMS7_9TELE</name>
<dbReference type="PROSITE" id="PS00380">
    <property type="entry name" value="RHODANESE_1"/>
    <property type="match status" value="1"/>
</dbReference>
<dbReference type="CDD" id="cd01449">
    <property type="entry name" value="TST_Repeat_2"/>
    <property type="match status" value="1"/>
</dbReference>
<dbReference type="PANTHER" id="PTHR11364:SF27">
    <property type="entry name" value="SULFURTRANSFERASE"/>
    <property type="match status" value="1"/>
</dbReference>
<dbReference type="GO" id="GO:0004792">
    <property type="term" value="F:thiosulfate-cyanide sulfurtransferase activity"/>
    <property type="evidence" value="ECO:0007669"/>
    <property type="project" value="InterPro"/>
</dbReference>
<dbReference type="Gene3D" id="3.40.250.10">
    <property type="entry name" value="Rhodanese-like domain"/>
    <property type="match status" value="2"/>
</dbReference>
<evidence type="ECO:0000259" key="6">
    <source>
        <dbReference type="PROSITE" id="PS50206"/>
    </source>
</evidence>
<evidence type="ECO:0000313" key="7">
    <source>
        <dbReference type="EMBL" id="KAG9340361.1"/>
    </source>
</evidence>
<dbReference type="FunFam" id="3.40.250.10:FF:000008">
    <property type="entry name" value="Sulfurtransferase"/>
    <property type="match status" value="1"/>
</dbReference>
<dbReference type="InterPro" id="IPR045078">
    <property type="entry name" value="TST/MPST-like"/>
</dbReference>
<dbReference type="PROSITE" id="PS50206">
    <property type="entry name" value="RHODANESE_3"/>
    <property type="match status" value="2"/>
</dbReference>
<keyword evidence="8" id="KW-1185">Reference proteome</keyword>
<dbReference type="InterPro" id="IPR001307">
    <property type="entry name" value="Thiosulphate_STrfase_CS"/>
</dbReference>
<dbReference type="SUPFAM" id="SSF52821">
    <property type="entry name" value="Rhodanese/Cell cycle control phosphatase"/>
    <property type="match status" value="2"/>
</dbReference>
<dbReference type="Pfam" id="PF00581">
    <property type="entry name" value="Rhodanese"/>
    <property type="match status" value="2"/>
</dbReference>
<comment type="caution">
    <text evidence="7">The sequence shown here is derived from an EMBL/GenBank/DDBJ whole genome shotgun (WGS) entry which is preliminary data.</text>
</comment>
<dbReference type="EMBL" id="JAFBMS010000043">
    <property type="protein sequence ID" value="KAG9340361.1"/>
    <property type="molecule type" value="Genomic_DNA"/>
</dbReference>
<evidence type="ECO:0000256" key="5">
    <source>
        <dbReference type="RuleBase" id="RU000507"/>
    </source>
</evidence>
<evidence type="ECO:0000256" key="4">
    <source>
        <dbReference type="ARBA" id="ARBA00023128"/>
    </source>
</evidence>
<dbReference type="AlphaFoldDB" id="A0A8T2NMS7"/>
<evidence type="ECO:0000256" key="3">
    <source>
        <dbReference type="ARBA" id="ARBA00022737"/>
    </source>
</evidence>
<proteinExistence type="predicted"/>
<dbReference type="PANTHER" id="PTHR11364">
    <property type="entry name" value="THIOSULFATE SULFERTANSFERASE"/>
    <property type="match status" value="1"/>
</dbReference>